<keyword evidence="1" id="KW-0489">Methyltransferase</keyword>
<dbReference type="GO" id="GO:0003723">
    <property type="term" value="F:RNA binding"/>
    <property type="evidence" value="ECO:0007669"/>
    <property type="project" value="UniProtKB-UniRule"/>
</dbReference>
<dbReference type="InterPro" id="IPR029063">
    <property type="entry name" value="SAM-dependent_MTases_sf"/>
</dbReference>
<evidence type="ECO:0000313" key="3">
    <source>
        <dbReference type="Ensembl" id="ENSBOBP00000009555.1"/>
    </source>
</evidence>
<keyword evidence="1" id="KW-0949">S-adenosyl-L-methionine</keyword>
<keyword evidence="4" id="KW-1185">Reference proteome</keyword>
<dbReference type="SUPFAM" id="SSF53335">
    <property type="entry name" value="S-adenosyl-L-methionine-dependent methyltransferases"/>
    <property type="match status" value="1"/>
</dbReference>
<dbReference type="Ensembl" id="ENSBOBT00000009796.1">
    <property type="protein sequence ID" value="ENSBOBP00000009555.1"/>
    <property type="gene ID" value="ENSBOBG00000006153.1"/>
</dbReference>
<dbReference type="GO" id="GO:0008168">
    <property type="term" value="F:methyltransferase activity"/>
    <property type="evidence" value="ECO:0007669"/>
    <property type="project" value="UniProtKB-KW"/>
</dbReference>
<feature type="binding site" evidence="1">
    <location>
        <position position="39"/>
    </location>
    <ligand>
        <name>S-adenosyl-L-methionine</name>
        <dbReference type="ChEBI" id="CHEBI:59789"/>
    </ligand>
</feature>
<reference evidence="3" key="2">
    <citation type="submission" date="2025-09" db="UniProtKB">
        <authorList>
            <consortium name="Ensembl"/>
        </authorList>
    </citation>
    <scope>IDENTIFICATION</scope>
</reference>
<accession>A0A8C0EWH0</accession>
<feature type="binding site" evidence="1">
    <location>
        <position position="19"/>
    </location>
    <ligand>
        <name>S-adenosyl-L-methionine</name>
        <dbReference type="ChEBI" id="CHEBI:59789"/>
    </ligand>
</feature>
<keyword evidence="1" id="KW-0808">Transferase</keyword>
<evidence type="ECO:0000256" key="1">
    <source>
        <dbReference type="PROSITE-ProRule" id="PRU01023"/>
    </source>
</evidence>
<reference evidence="3" key="1">
    <citation type="submission" date="2025-08" db="UniProtKB">
        <authorList>
            <consortium name="Ensembl"/>
        </authorList>
    </citation>
    <scope>IDENTIFICATION</scope>
</reference>
<protein>
    <recommendedName>
        <fullName evidence="2">SAM-dependent MTase RsmB/NOP-type domain-containing protein</fullName>
    </recommendedName>
</protein>
<comment type="similarity">
    <text evidence="1">Belongs to the class I-like SAM-binding methyltransferase superfamily. RsmB/NOP family.</text>
</comment>
<sequence>MNTMLMRAGVTGFQLAQQDFLTVDPGDPRYSKVTYILLDPSCSGSEGMCRLPGVRRRREVGGVWL</sequence>
<name>A0A8C0EWH0_BUBBB</name>
<keyword evidence="1" id="KW-0694">RNA-binding</keyword>
<evidence type="ECO:0000313" key="4">
    <source>
        <dbReference type="Proteomes" id="UP000694567"/>
    </source>
</evidence>
<evidence type="ECO:0000259" key="2">
    <source>
        <dbReference type="PROSITE" id="PS51686"/>
    </source>
</evidence>
<feature type="domain" description="SAM-dependent MTase RsmB/NOP-type" evidence="2">
    <location>
        <begin position="1"/>
        <end position="65"/>
    </location>
</feature>
<dbReference type="AlphaFoldDB" id="A0A8C0EWH0"/>
<proteinExistence type="inferred from homology"/>
<dbReference type="GO" id="GO:0032259">
    <property type="term" value="P:methylation"/>
    <property type="evidence" value="ECO:0007669"/>
    <property type="project" value="UniProtKB-KW"/>
</dbReference>
<dbReference type="Gene3D" id="3.40.50.150">
    <property type="entry name" value="Vaccinia Virus protein VP39"/>
    <property type="match status" value="1"/>
</dbReference>
<dbReference type="PROSITE" id="PS51686">
    <property type="entry name" value="SAM_MT_RSMB_NOP"/>
    <property type="match status" value="1"/>
</dbReference>
<dbReference type="InterPro" id="IPR001678">
    <property type="entry name" value="MeTrfase_RsmB-F_NOP2_dom"/>
</dbReference>
<dbReference type="Proteomes" id="UP000694567">
    <property type="component" value="Unplaced"/>
</dbReference>
<comment type="caution">
    <text evidence="1">Lacks conserved residue(s) required for the propagation of feature annotation.</text>
</comment>
<organism evidence="3 4">
    <name type="scientific">Bubo bubo</name>
    <name type="common">Eurasian eagle-owl</name>
    <name type="synonym">Strix bubo</name>
    <dbReference type="NCBI Taxonomy" id="30461"/>
    <lineage>
        <taxon>Eukaryota</taxon>
        <taxon>Metazoa</taxon>
        <taxon>Chordata</taxon>
        <taxon>Craniata</taxon>
        <taxon>Vertebrata</taxon>
        <taxon>Euteleostomi</taxon>
        <taxon>Archelosauria</taxon>
        <taxon>Archosauria</taxon>
        <taxon>Dinosauria</taxon>
        <taxon>Saurischia</taxon>
        <taxon>Theropoda</taxon>
        <taxon>Coelurosauria</taxon>
        <taxon>Aves</taxon>
        <taxon>Neognathae</taxon>
        <taxon>Neoaves</taxon>
        <taxon>Telluraves</taxon>
        <taxon>Strigiformes</taxon>
        <taxon>Strigidae</taxon>
        <taxon>Bubo</taxon>
    </lineage>
</organism>